<name>M0NPB9_9EURY</name>
<evidence type="ECO:0000256" key="1">
    <source>
        <dbReference type="SAM" id="Coils"/>
    </source>
</evidence>
<evidence type="ECO:0000313" key="3">
    <source>
        <dbReference type="Proteomes" id="UP000011650"/>
    </source>
</evidence>
<reference evidence="2 3" key="1">
    <citation type="journal article" date="2014" name="PLoS Genet.">
        <title>Phylogenetically driven sequencing of extremely halophilic archaea reveals strategies for static and dynamic osmo-response.</title>
        <authorList>
            <person name="Becker E.A."/>
            <person name="Seitzer P.M."/>
            <person name="Tritt A."/>
            <person name="Larsen D."/>
            <person name="Krusor M."/>
            <person name="Yao A.I."/>
            <person name="Wu D."/>
            <person name="Madern D."/>
            <person name="Eisen J.A."/>
            <person name="Darling A.E."/>
            <person name="Facciotti M.T."/>
        </authorList>
    </citation>
    <scope>NUCLEOTIDE SEQUENCE [LARGE SCALE GENOMIC DNA]</scope>
    <source>
        <strain evidence="2 3">DSM 21995</strain>
    </source>
</reference>
<keyword evidence="1" id="KW-0175">Coiled coil</keyword>
<dbReference type="Proteomes" id="UP000011650">
    <property type="component" value="Unassembled WGS sequence"/>
</dbReference>
<sequence>MSARDRIRAVAETLREPRSVNWISEQADAAWSTTSEELQDLVDQGQLRRVETGETTRYQPDYTRSLFEEIRTLIEENTREELRNELAAITEEIEEWQATYDVETWEELEQSLADGDLASDELRERRDVIAFWRENEADRRLIKHALELYSDVEAAREQLTDVADRATSEFSFTQNDLSRRARPLYTADPSPRRSRPIDESSWLCGCTLSPVSTPPTVRHRGCRTGNLPE</sequence>
<accession>M0NPB9</accession>
<organism evidence="2 3">
    <name type="scientific">Halorubrum lipolyticum DSM 21995</name>
    <dbReference type="NCBI Taxonomy" id="1227482"/>
    <lineage>
        <taxon>Archaea</taxon>
        <taxon>Methanobacteriati</taxon>
        <taxon>Methanobacteriota</taxon>
        <taxon>Stenosarchaea group</taxon>
        <taxon>Halobacteria</taxon>
        <taxon>Halobacteriales</taxon>
        <taxon>Haloferacaceae</taxon>
        <taxon>Halorubrum</taxon>
    </lineage>
</organism>
<dbReference type="AlphaFoldDB" id="M0NPB9"/>
<dbReference type="InterPro" id="IPR055766">
    <property type="entry name" value="DUF7342"/>
</dbReference>
<comment type="caution">
    <text evidence="2">The sequence shown here is derived from an EMBL/GenBank/DDBJ whole genome shotgun (WGS) entry which is preliminary data.</text>
</comment>
<gene>
    <name evidence="2" type="ORF">C469_09841</name>
</gene>
<evidence type="ECO:0000313" key="2">
    <source>
        <dbReference type="EMBL" id="EMA59616.1"/>
    </source>
</evidence>
<feature type="coiled-coil region" evidence="1">
    <location>
        <begin position="72"/>
        <end position="99"/>
    </location>
</feature>
<protein>
    <submittedName>
        <fullName evidence="2">Uncharacterized protein</fullName>
    </submittedName>
</protein>
<dbReference type="EMBL" id="AOJG01000028">
    <property type="protein sequence ID" value="EMA59616.1"/>
    <property type="molecule type" value="Genomic_DNA"/>
</dbReference>
<dbReference type="SUPFAM" id="SSF46785">
    <property type="entry name" value="Winged helix' DNA-binding domain"/>
    <property type="match status" value="1"/>
</dbReference>
<dbReference type="InterPro" id="IPR036390">
    <property type="entry name" value="WH_DNA-bd_sf"/>
</dbReference>
<keyword evidence="3" id="KW-1185">Reference proteome</keyword>
<dbReference type="PATRIC" id="fig|1227482.3.peg.1982"/>
<dbReference type="Pfam" id="PF24033">
    <property type="entry name" value="DUF7342"/>
    <property type="match status" value="1"/>
</dbReference>
<proteinExistence type="predicted"/>